<evidence type="ECO:0000313" key="2">
    <source>
        <dbReference type="EMBL" id="TWF79591.1"/>
    </source>
</evidence>
<protein>
    <recommendedName>
        <fullName evidence="4">Ribosomal L7/L12-like protein</fullName>
    </recommendedName>
</protein>
<reference evidence="2 3" key="1">
    <citation type="submission" date="2019-06" db="EMBL/GenBank/DDBJ databases">
        <title>Sequencing the genomes of 1000 actinobacteria strains.</title>
        <authorList>
            <person name="Klenk H.-P."/>
        </authorList>
    </citation>
    <scope>NUCLEOTIDE SEQUENCE [LARGE SCALE GENOMIC DNA]</scope>
    <source>
        <strain evidence="2 3">DSM 45671</strain>
    </source>
</reference>
<dbReference type="Proteomes" id="UP000321261">
    <property type="component" value="Unassembled WGS sequence"/>
</dbReference>
<keyword evidence="1" id="KW-0472">Membrane</keyword>
<keyword evidence="3" id="KW-1185">Reference proteome</keyword>
<name>A0A561SXL8_9PSEU</name>
<evidence type="ECO:0008006" key="4">
    <source>
        <dbReference type="Google" id="ProtNLM"/>
    </source>
</evidence>
<proteinExistence type="predicted"/>
<sequence>MDYTLIGLVAAVALGLVVTSVATGRRDAERQMRRLALVERKLDEVLDHLGIEVPEPHLERVEALVAQGRTVQAVRVYREATGADLREAKEAVDRLGGRD</sequence>
<feature type="transmembrane region" description="Helical" evidence="1">
    <location>
        <begin position="6"/>
        <end position="24"/>
    </location>
</feature>
<accession>A0A561SXL8</accession>
<dbReference type="InterPro" id="IPR014719">
    <property type="entry name" value="Ribosomal_bL12_C/ClpS-like"/>
</dbReference>
<organism evidence="2 3">
    <name type="scientific">Pseudonocardia hierapolitana</name>
    <dbReference type="NCBI Taxonomy" id="1128676"/>
    <lineage>
        <taxon>Bacteria</taxon>
        <taxon>Bacillati</taxon>
        <taxon>Actinomycetota</taxon>
        <taxon>Actinomycetes</taxon>
        <taxon>Pseudonocardiales</taxon>
        <taxon>Pseudonocardiaceae</taxon>
        <taxon>Pseudonocardia</taxon>
    </lineage>
</organism>
<dbReference type="AlphaFoldDB" id="A0A561SXL8"/>
<gene>
    <name evidence="2" type="ORF">FHX44_115525</name>
</gene>
<evidence type="ECO:0000256" key="1">
    <source>
        <dbReference type="SAM" id="Phobius"/>
    </source>
</evidence>
<dbReference type="RefSeq" id="WP_212612663.1">
    <property type="nucleotide sequence ID" value="NZ_VIWU01000001.1"/>
</dbReference>
<evidence type="ECO:0000313" key="3">
    <source>
        <dbReference type="Proteomes" id="UP000321261"/>
    </source>
</evidence>
<keyword evidence="1" id="KW-1133">Transmembrane helix</keyword>
<dbReference type="EMBL" id="VIWU01000001">
    <property type="protein sequence ID" value="TWF79591.1"/>
    <property type="molecule type" value="Genomic_DNA"/>
</dbReference>
<keyword evidence="1" id="KW-0812">Transmembrane</keyword>
<dbReference type="Gene3D" id="3.30.1390.10">
    <property type="match status" value="1"/>
</dbReference>
<comment type="caution">
    <text evidence="2">The sequence shown here is derived from an EMBL/GenBank/DDBJ whole genome shotgun (WGS) entry which is preliminary data.</text>
</comment>